<dbReference type="GO" id="GO:0016887">
    <property type="term" value="F:ATP hydrolysis activity"/>
    <property type="evidence" value="ECO:0007669"/>
    <property type="project" value="InterPro"/>
</dbReference>
<feature type="transmembrane region" description="Helical" evidence="10">
    <location>
        <begin position="508"/>
        <end position="529"/>
    </location>
</feature>
<feature type="domain" description="ABC transmembrane type-1" evidence="12">
    <location>
        <begin position="1014"/>
        <end position="1219"/>
    </location>
</feature>
<dbReference type="GO" id="GO:0005524">
    <property type="term" value="F:ATP binding"/>
    <property type="evidence" value="ECO:0007669"/>
    <property type="project" value="UniProtKB-KW"/>
</dbReference>
<comment type="subcellular location">
    <subcellularLocation>
        <location evidence="1">Membrane</location>
        <topology evidence="1">Multi-pass membrane protein</topology>
    </subcellularLocation>
</comment>
<dbReference type="eggNOG" id="KOG0054">
    <property type="taxonomic scope" value="Eukaryota"/>
</dbReference>
<feature type="transmembrane region" description="Helical" evidence="10">
    <location>
        <begin position="1192"/>
        <end position="1211"/>
    </location>
</feature>
<dbReference type="Gene3D" id="3.40.50.300">
    <property type="entry name" value="P-loop containing nucleotide triphosphate hydrolases"/>
    <property type="match status" value="2"/>
</dbReference>
<dbReference type="Gene3D" id="1.20.1560.10">
    <property type="entry name" value="ABC transporter type 1, transmembrane domain"/>
    <property type="match status" value="2"/>
</dbReference>
<keyword evidence="4" id="KW-0677">Repeat</keyword>
<evidence type="ECO:0000259" key="12">
    <source>
        <dbReference type="PROSITE" id="PS50929"/>
    </source>
</evidence>
<dbReference type="Proteomes" id="UP000002630">
    <property type="component" value="Linkage Group LG15"/>
</dbReference>
<evidence type="ECO:0000256" key="10">
    <source>
        <dbReference type="SAM" id="Phobius"/>
    </source>
</evidence>
<feature type="transmembrane region" description="Helical" evidence="10">
    <location>
        <begin position="372"/>
        <end position="392"/>
    </location>
</feature>
<dbReference type="GO" id="GO:0016020">
    <property type="term" value="C:membrane"/>
    <property type="evidence" value="ECO:0007669"/>
    <property type="project" value="UniProtKB-SubCell"/>
</dbReference>
<feature type="region of interest" description="Disordered" evidence="9">
    <location>
        <begin position="936"/>
        <end position="958"/>
    </location>
</feature>
<evidence type="ECO:0000256" key="6">
    <source>
        <dbReference type="ARBA" id="ARBA00022840"/>
    </source>
</evidence>
<keyword evidence="14" id="KW-1185">Reference proteome</keyword>
<accession>D7G0B6</accession>
<feature type="transmembrane region" description="Helical" evidence="10">
    <location>
        <begin position="228"/>
        <end position="246"/>
    </location>
</feature>
<evidence type="ECO:0000256" key="2">
    <source>
        <dbReference type="ARBA" id="ARBA00022448"/>
    </source>
</evidence>
<dbReference type="PROSITE" id="PS50893">
    <property type="entry name" value="ABC_TRANSPORTER_2"/>
    <property type="match status" value="2"/>
</dbReference>
<feature type="transmembrane region" description="Helical" evidence="10">
    <location>
        <begin position="621"/>
        <end position="638"/>
    </location>
</feature>
<feature type="compositionally biased region" description="Basic and acidic residues" evidence="9">
    <location>
        <begin position="945"/>
        <end position="958"/>
    </location>
</feature>
<dbReference type="PANTHER" id="PTHR24223:SF353">
    <property type="entry name" value="ABC TRANSPORTER ATP-BINDING PROTEIN_PERMEASE VMR1-RELATED"/>
    <property type="match status" value="1"/>
</dbReference>
<dbReference type="InterPro" id="IPR027417">
    <property type="entry name" value="P-loop_NTPase"/>
</dbReference>
<protein>
    <submittedName>
        <fullName evidence="13">Uncharacterized protein</fullName>
    </submittedName>
</protein>
<dbReference type="CDD" id="cd18579">
    <property type="entry name" value="ABC_6TM_ABCC_D1"/>
    <property type="match status" value="1"/>
</dbReference>
<sequence length="1511" mass="165408">MGFLDGLCDSPDGEAKFSWHDFWRLDNVCSLTTLGAVVAGLVALLSFVAMLVHYGCSSSGGGGCRATGYANKLWNGVNDGGGREETKGNDADDYGGGNFASSAAEPLLAGHDSSAAGAGGDGDDIANSFFGVVAATTDENDHEAGKVGGAGGKKTPKKGTGVHWLKLLLYWIQAGYHLSVGAFTLVDGHADNNPYKYVSFSILILAWTVHCCTECVHHAMMGRRRNPVYQVIFPTIAFGTALWILLRTDGFGGVDASEPAAWDLGLLLLIVAVEIWSCIRVVPIKYYYHLTPEYSSSIWSMYNFNWYTRVIDRGYKGELKMEQLPEIVDDDRAETIWARYAKLLYPRGQSAVLDGEELDVGRNIVRLGGKRYFLQAATALVGALTQLVSPLALNQITDYMDTYDKDAPKQGIPLVVVASVAGLFLGQGVANYCDATMFKLGRRMGIRSRSALISAVFRKAMALDMSSAHAGQLQNHISVDAEAVLNLMVFQMFMWSALVRLVSCIILLFWVLGVSAISGLSLVFLSLPLNKVLVEKLKAFQLELMKRRDDRMSVVNEAMNGVRIIKLFAWEPNFLKKMVDARSLEMVLLRTYMFTLGCFMVVVKASPNVIGTVTFLVHTKLLGYPLTAATGFTALALFNQLRMPLIVLPDTLNYYIQARVSFRRIESFLSRSADDVRNEEVYGKAGSDRHSPDLASGEIKIQNGSFRWRQSLALSRPTLSNINLEIKPKQLVCVYGATGAGKSSLLMACLQELVTVEGRSLMNGSVSYASQRAWIQNATVRDNILFGCAFDPRRYDMVLEACALESDLEILDSGDQTEIGEKGVNLSGGQQQRVSLARAVYADSDIVLLDDVLSAVDAHVGKHIFDKCIRKVLKFKTVVLVTHQVNMSAPYADKIVVLDGDGTIKEQGTYEELTAQGEGRLTEVIEASGAKATLVRQSSDASVGGDDKDTKDPRTADSGKKIIEVEKRAVGRPKLALFTTYFRYCGGLWFGIFWAGLSALWQGLSVAQSFTLKDMARSVFGAPVSWYDATPLGRIFNRFSSDIITLDKDLMNDVSSYSDMLLGVVGVVVVIATAIPALTVAMIPVLGLCYYYSNRYLQTSRQLKRLEAVTRSPLYAHFGESVSGVATIRAYEAEKRFIQGNEDRVNNLNRAHFSLWCSNYWLTNRVRMIGAAVCALVGGFLVGSVSSVDGSTAGLVITYSLNFTLTIVFTVRLHAQMEMSVNSIERLDEYCKLPQEAPAVIPDRRPPSNWPSAGEVDIKNLTLKYASSNEPVLHGLTFHVPPRTRVGIVGRTGAGKSSLMNALFRMVEPMPGSSVVVDGEDVLRMGLQDLRRRSNIDPFDDYSDSDIWDALGRCRLHDFVAAQELKLQHAVSAEGSNLSVGQRQLMCMARALLRRAAVLVMDEATANVDPETDALIQEAMKEGFGDCTILCIAHRLHTVAFYDRVLVLDQGQVAEYDTPLALLQDPYSQFRGMCEKAGDLEGLKRVAQEAAAKSSGSSPKTAAAAEDPIFI</sequence>
<dbReference type="InterPro" id="IPR011527">
    <property type="entry name" value="ABC1_TM_dom"/>
</dbReference>
<evidence type="ECO:0000313" key="14">
    <source>
        <dbReference type="Proteomes" id="UP000002630"/>
    </source>
</evidence>
<feature type="transmembrane region" description="Helical" evidence="10">
    <location>
        <begin position="587"/>
        <end position="606"/>
    </location>
</feature>
<dbReference type="FunFam" id="3.40.50.300:FF:000163">
    <property type="entry name" value="Multidrug resistance-associated protein member 4"/>
    <property type="match status" value="1"/>
</dbReference>
<feature type="region of interest" description="Disordered" evidence="9">
    <location>
        <begin position="1491"/>
        <end position="1511"/>
    </location>
</feature>
<dbReference type="InterPro" id="IPR044746">
    <property type="entry name" value="ABCC_6TM_D1"/>
</dbReference>
<feature type="domain" description="ABC transmembrane type-1" evidence="12">
    <location>
        <begin position="379"/>
        <end position="657"/>
    </location>
</feature>
<dbReference type="InterPro" id="IPR003439">
    <property type="entry name" value="ABC_transporter-like_ATP-bd"/>
</dbReference>
<feature type="transmembrane region" description="Helical" evidence="10">
    <location>
        <begin position="31"/>
        <end position="52"/>
    </location>
</feature>
<feature type="domain" description="ABC transporter" evidence="11">
    <location>
        <begin position="1256"/>
        <end position="1475"/>
    </location>
</feature>
<dbReference type="CDD" id="cd18580">
    <property type="entry name" value="ABC_6TM_ABCC_D2"/>
    <property type="match status" value="1"/>
</dbReference>
<keyword evidence="2" id="KW-0813">Transport</keyword>
<keyword evidence="8 10" id="KW-0472">Membrane</keyword>
<evidence type="ECO:0000313" key="13">
    <source>
        <dbReference type="EMBL" id="CBJ26643.1"/>
    </source>
</evidence>
<dbReference type="FunFam" id="1.20.1560.10:FF:000013">
    <property type="entry name" value="ABC transporter C family member 2"/>
    <property type="match status" value="1"/>
</dbReference>
<gene>
    <name evidence="13" type="ORF">Esi_0040_0029</name>
</gene>
<evidence type="ECO:0000256" key="7">
    <source>
        <dbReference type="ARBA" id="ARBA00022989"/>
    </source>
</evidence>
<feature type="transmembrane region" description="Helical" evidence="10">
    <location>
        <begin position="266"/>
        <end position="288"/>
    </location>
</feature>
<name>D7G0B6_ECTSI</name>
<dbReference type="Pfam" id="PF00664">
    <property type="entry name" value="ABC_membrane"/>
    <property type="match status" value="2"/>
</dbReference>
<feature type="transmembrane region" description="Helical" evidence="10">
    <location>
        <begin position="1168"/>
        <end position="1186"/>
    </location>
</feature>
<evidence type="ECO:0000256" key="3">
    <source>
        <dbReference type="ARBA" id="ARBA00022692"/>
    </source>
</evidence>
<evidence type="ECO:0000256" key="1">
    <source>
        <dbReference type="ARBA" id="ARBA00004141"/>
    </source>
</evidence>
<dbReference type="SMART" id="SM00382">
    <property type="entry name" value="AAA"/>
    <property type="match status" value="2"/>
</dbReference>
<dbReference type="SUPFAM" id="SSF90123">
    <property type="entry name" value="ABC transporter transmembrane region"/>
    <property type="match status" value="2"/>
</dbReference>
<dbReference type="InterPro" id="IPR036640">
    <property type="entry name" value="ABC1_TM_sf"/>
</dbReference>
<evidence type="ECO:0000256" key="4">
    <source>
        <dbReference type="ARBA" id="ARBA00022737"/>
    </source>
</evidence>
<keyword evidence="7 10" id="KW-1133">Transmembrane helix</keyword>
<dbReference type="InParanoid" id="D7G0B6"/>
<evidence type="ECO:0000256" key="8">
    <source>
        <dbReference type="ARBA" id="ARBA00023136"/>
    </source>
</evidence>
<dbReference type="FunFam" id="3.40.50.300:FF:000997">
    <property type="entry name" value="Multidrug resistance-associated protein 1"/>
    <property type="match status" value="1"/>
</dbReference>
<keyword evidence="3 10" id="KW-0812">Transmembrane</keyword>
<feature type="domain" description="ABC transporter" evidence="11">
    <location>
        <begin position="699"/>
        <end position="926"/>
    </location>
</feature>
<reference evidence="13 14" key="1">
    <citation type="journal article" date="2010" name="Nature">
        <title>The Ectocarpus genome and the independent evolution of multicellularity in brown algae.</title>
        <authorList>
            <person name="Cock J.M."/>
            <person name="Sterck L."/>
            <person name="Rouze P."/>
            <person name="Scornet D."/>
            <person name="Allen A.E."/>
            <person name="Amoutzias G."/>
            <person name="Anthouard V."/>
            <person name="Artiguenave F."/>
            <person name="Aury J.M."/>
            <person name="Badger J.H."/>
            <person name="Beszteri B."/>
            <person name="Billiau K."/>
            <person name="Bonnet E."/>
            <person name="Bothwell J.H."/>
            <person name="Bowler C."/>
            <person name="Boyen C."/>
            <person name="Brownlee C."/>
            <person name="Carrano C.J."/>
            <person name="Charrier B."/>
            <person name="Cho G.Y."/>
            <person name="Coelho S.M."/>
            <person name="Collen J."/>
            <person name="Corre E."/>
            <person name="Da Silva C."/>
            <person name="Delage L."/>
            <person name="Delaroque N."/>
            <person name="Dittami S.M."/>
            <person name="Doulbeau S."/>
            <person name="Elias M."/>
            <person name="Farnham G."/>
            <person name="Gachon C.M."/>
            <person name="Gschloessl B."/>
            <person name="Heesch S."/>
            <person name="Jabbari K."/>
            <person name="Jubin C."/>
            <person name="Kawai H."/>
            <person name="Kimura K."/>
            <person name="Kloareg B."/>
            <person name="Kupper F.C."/>
            <person name="Lang D."/>
            <person name="Le Bail A."/>
            <person name="Leblanc C."/>
            <person name="Lerouge P."/>
            <person name="Lohr M."/>
            <person name="Lopez P.J."/>
            <person name="Martens C."/>
            <person name="Maumus F."/>
            <person name="Michel G."/>
            <person name="Miranda-Saavedra D."/>
            <person name="Morales J."/>
            <person name="Moreau H."/>
            <person name="Motomura T."/>
            <person name="Nagasato C."/>
            <person name="Napoli C.A."/>
            <person name="Nelson D.R."/>
            <person name="Nyvall-Collen P."/>
            <person name="Peters A.F."/>
            <person name="Pommier C."/>
            <person name="Potin P."/>
            <person name="Poulain J."/>
            <person name="Quesneville H."/>
            <person name="Read B."/>
            <person name="Rensing S.A."/>
            <person name="Ritter A."/>
            <person name="Rousvoal S."/>
            <person name="Samanta M."/>
            <person name="Samson G."/>
            <person name="Schroeder D.C."/>
            <person name="Segurens B."/>
            <person name="Strittmatter M."/>
            <person name="Tonon T."/>
            <person name="Tregear J.W."/>
            <person name="Valentin K."/>
            <person name="von Dassow P."/>
            <person name="Yamagishi T."/>
            <person name="Van de Peer Y."/>
            <person name="Wincker P."/>
        </authorList>
    </citation>
    <scope>NUCLEOTIDE SEQUENCE [LARGE SCALE GENOMIC DNA]</scope>
    <source>
        <strain evidence="14">Ec32 / CCAP1310/4</strain>
    </source>
</reference>
<dbReference type="OMA" id="LTTCFQD"/>
<dbReference type="FunCoup" id="D7G0B6">
    <property type="interactions" value="4"/>
</dbReference>
<dbReference type="PROSITE" id="PS00211">
    <property type="entry name" value="ABC_TRANSPORTER_1"/>
    <property type="match status" value="2"/>
</dbReference>
<dbReference type="EMBL" id="FN649740">
    <property type="protein sequence ID" value="CBJ26643.1"/>
    <property type="molecule type" value="Genomic_DNA"/>
</dbReference>
<evidence type="ECO:0000256" key="9">
    <source>
        <dbReference type="SAM" id="MobiDB-lite"/>
    </source>
</evidence>
<evidence type="ECO:0000256" key="5">
    <source>
        <dbReference type="ARBA" id="ARBA00022741"/>
    </source>
</evidence>
<keyword evidence="6" id="KW-0067">ATP-binding</keyword>
<dbReference type="SUPFAM" id="SSF52540">
    <property type="entry name" value="P-loop containing nucleoside triphosphate hydrolases"/>
    <property type="match status" value="2"/>
</dbReference>
<dbReference type="InterPro" id="IPR003593">
    <property type="entry name" value="AAA+_ATPase"/>
</dbReference>
<dbReference type="Pfam" id="PF00005">
    <property type="entry name" value="ABC_tran"/>
    <property type="match status" value="2"/>
</dbReference>
<dbReference type="InterPro" id="IPR044726">
    <property type="entry name" value="ABCC_6TM_D2"/>
</dbReference>
<evidence type="ECO:0000259" key="11">
    <source>
        <dbReference type="PROSITE" id="PS50893"/>
    </source>
</evidence>
<feature type="transmembrane region" description="Helical" evidence="10">
    <location>
        <begin position="412"/>
        <end position="433"/>
    </location>
</feature>
<dbReference type="GO" id="GO:0140359">
    <property type="term" value="F:ABC-type transporter activity"/>
    <property type="evidence" value="ECO:0007669"/>
    <property type="project" value="InterPro"/>
</dbReference>
<organism evidence="13 14">
    <name type="scientific">Ectocarpus siliculosus</name>
    <name type="common">Brown alga</name>
    <name type="synonym">Conferva siliculosa</name>
    <dbReference type="NCBI Taxonomy" id="2880"/>
    <lineage>
        <taxon>Eukaryota</taxon>
        <taxon>Sar</taxon>
        <taxon>Stramenopiles</taxon>
        <taxon>Ochrophyta</taxon>
        <taxon>PX clade</taxon>
        <taxon>Phaeophyceae</taxon>
        <taxon>Ectocarpales</taxon>
        <taxon>Ectocarpaceae</taxon>
        <taxon>Ectocarpus</taxon>
    </lineage>
</organism>
<dbReference type="InterPro" id="IPR017871">
    <property type="entry name" value="ABC_transporter-like_CS"/>
</dbReference>
<dbReference type="OrthoDB" id="201048at2759"/>
<feature type="transmembrane region" description="Helical" evidence="10">
    <location>
        <begin position="1060"/>
        <end position="1092"/>
    </location>
</feature>
<proteinExistence type="predicted"/>
<dbReference type="InterPro" id="IPR050173">
    <property type="entry name" value="ABC_transporter_C-like"/>
</dbReference>
<dbReference type="PROSITE" id="PS50929">
    <property type="entry name" value="ABC_TM1F"/>
    <property type="match status" value="2"/>
</dbReference>
<dbReference type="EMBL" id="FN648597">
    <property type="protein sequence ID" value="CBJ26643.1"/>
    <property type="molecule type" value="Genomic_DNA"/>
</dbReference>
<dbReference type="STRING" id="2880.D7G0B6"/>
<feature type="transmembrane region" description="Helical" evidence="10">
    <location>
        <begin position="981"/>
        <end position="1001"/>
    </location>
</feature>
<dbReference type="CDD" id="cd03250">
    <property type="entry name" value="ABCC_MRP_domain1"/>
    <property type="match status" value="1"/>
</dbReference>
<dbReference type="PANTHER" id="PTHR24223">
    <property type="entry name" value="ATP-BINDING CASSETTE SUB-FAMILY C"/>
    <property type="match status" value="1"/>
</dbReference>
<dbReference type="CDD" id="cd03244">
    <property type="entry name" value="ABCC_MRP_domain2"/>
    <property type="match status" value="1"/>
</dbReference>
<keyword evidence="5" id="KW-0547">Nucleotide-binding</keyword>